<dbReference type="PROSITE" id="PS51257">
    <property type="entry name" value="PROKAR_LIPOPROTEIN"/>
    <property type="match status" value="1"/>
</dbReference>
<evidence type="ECO:0000313" key="2">
    <source>
        <dbReference type="EMBL" id="OBZ76153.1"/>
    </source>
</evidence>
<dbReference type="AlphaFoldDB" id="A0A1C7MGZ3"/>
<accession>A0A1C7MGZ3</accession>
<keyword evidence="3" id="KW-1185">Reference proteome</keyword>
<sequence>MNHRQLVHLNQAWSSCGAITGRSRCHFTGKGPGHTGHLHWYQAVFKSCDSPATVHLPVAVTKERPLTRARTRANEESTKRQLRSHASQVIVAVPQNGKKRKEPPAKEQPVAKRRRNGDVPGSAVTGRDKKPVAKANEKTSRKRGKAGRR</sequence>
<evidence type="ECO:0000313" key="3">
    <source>
        <dbReference type="Proteomes" id="UP000092993"/>
    </source>
</evidence>
<feature type="compositionally biased region" description="Basic residues" evidence="1">
    <location>
        <begin position="140"/>
        <end position="149"/>
    </location>
</feature>
<gene>
    <name evidence="2" type="ORF">A0H81_03906</name>
</gene>
<dbReference type="Proteomes" id="UP000092993">
    <property type="component" value="Unassembled WGS sequence"/>
</dbReference>
<evidence type="ECO:0000256" key="1">
    <source>
        <dbReference type="SAM" id="MobiDB-lite"/>
    </source>
</evidence>
<reference evidence="2 3" key="1">
    <citation type="submission" date="2016-03" db="EMBL/GenBank/DDBJ databases">
        <title>Whole genome sequencing of Grifola frondosa 9006-11.</title>
        <authorList>
            <person name="Min B."/>
            <person name="Park H."/>
            <person name="Kim J.-G."/>
            <person name="Cho H."/>
            <person name="Oh Y.-L."/>
            <person name="Kong W.-S."/>
            <person name="Choi I.-G."/>
        </authorList>
    </citation>
    <scope>NUCLEOTIDE SEQUENCE [LARGE SCALE GENOMIC DNA]</scope>
    <source>
        <strain evidence="2 3">9006-11</strain>
    </source>
</reference>
<feature type="region of interest" description="Disordered" evidence="1">
    <location>
        <begin position="65"/>
        <end position="149"/>
    </location>
</feature>
<feature type="compositionally biased region" description="Basic and acidic residues" evidence="1">
    <location>
        <begin position="126"/>
        <end position="139"/>
    </location>
</feature>
<protein>
    <submittedName>
        <fullName evidence="2">Uncharacterized protein</fullName>
    </submittedName>
</protein>
<dbReference type="EMBL" id="LUGG01000003">
    <property type="protein sequence ID" value="OBZ76153.1"/>
    <property type="molecule type" value="Genomic_DNA"/>
</dbReference>
<feature type="compositionally biased region" description="Basic and acidic residues" evidence="1">
    <location>
        <begin position="65"/>
        <end position="79"/>
    </location>
</feature>
<organism evidence="2 3">
    <name type="scientific">Grifola frondosa</name>
    <name type="common">Maitake</name>
    <name type="synonym">Polyporus frondosus</name>
    <dbReference type="NCBI Taxonomy" id="5627"/>
    <lineage>
        <taxon>Eukaryota</taxon>
        <taxon>Fungi</taxon>
        <taxon>Dikarya</taxon>
        <taxon>Basidiomycota</taxon>
        <taxon>Agaricomycotina</taxon>
        <taxon>Agaricomycetes</taxon>
        <taxon>Polyporales</taxon>
        <taxon>Grifolaceae</taxon>
        <taxon>Grifola</taxon>
    </lineage>
</organism>
<comment type="caution">
    <text evidence="2">The sequence shown here is derived from an EMBL/GenBank/DDBJ whole genome shotgun (WGS) entry which is preliminary data.</text>
</comment>
<name>A0A1C7MGZ3_GRIFR</name>
<proteinExistence type="predicted"/>